<evidence type="ECO:0008006" key="3">
    <source>
        <dbReference type="Google" id="ProtNLM"/>
    </source>
</evidence>
<protein>
    <recommendedName>
        <fullName evidence="3">IrrE N-terminal-like domain-containing protein</fullName>
    </recommendedName>
</protein>
<comment type="caution">
    <text evidence="1">The sequence shown here is derived from an EMBL/GenBank/DDBJ whole genome shotgun (WGS) entry which is preliminary data.</text>
</comment>
<dbReference type="Proteomes" id="UP000245753">
    <property type="component" value="Unassembled WGS sequence"/>
</dbReference>
<evidence type="ECO:0000313" key="1">
    <source>
        <dbReference type="EMBL" id="PWG59069.1"/>
    </source>
</evidence>
<proteinExistence type="predicted"/>
<reference evidence="1 2" key="1">
    <citation type="journal article" date="2018" name="Int. J. Syst. Evol. Microbiol.">
        <title>Bifidobacterium catulorum sp. nov., a novel taxon from the faeces of the baby common marmoset (Callithrix jacchus).</title>
        <authorList>
            <person name="Modesto M."/>
            <person name="Michelini S."/>
            <person name="Oki K."/>
            <person name="Biavati B."/>
            <person name="Watanabe K."/>
            <person name="Mattarelli P."/>
        </authorList>
    </citation>
    <scope>NUCLEOTIDE SEQUENCE [LARGE SCALE GENOMIC DNA]</scope>
    <source>
        <strain evidence="1 2">MRM 8.19</strain>
    </source>
</reference>
<sequence length="145" mass="16417">MARFDDEYYTEIKRSIVSAFQQLGFIRVPIDPMELMGANGIRPIPYLNAFDPWNLSHLMMLNDCPSGISFPLMTSDGSETWYAAYNNCESAKRARFTEAHECCHCLFRHRESSDVAERMADFGGGYMLVPPALIHELRLNTGAGE</sequence>
<dbReference type="EMBL" id="QFFN01000041">
    <property type="protein sequence ID" value="PWG59069.1"/>
    <property type="molecule type" value="Genomic_DNA"/>
</dbReference>
<name>A0A2U2MQG1_9BIFI</name>
<gene>
    <name evidence="1" type="ORF">DF200_09510</name>
</gene>
<keyword evidence="2" id="KW-1185">Reference proteome</keyword>
<dbReference type="RefSeq" id="WP_109138034.1">
    <property type="nucleotide sequence ID" value="NZ_QFFN01000041.1"/>
</dbReference>
<evidence type="ECO:0000313" key="2">
    <source>
        <dbReference type="Proteomes" id="UP000245753"/>
    </source>
</evidence>
<accession>A0A2U2MQG1</accession>
<organism evidence="1 2">
    <name type="scientific">Bifidobacterium catulorum</name>
    <dbReference type="NCBI Taxonomy" id="1630173"/>
    <lineage>
        <taxon>Bacteria</taxon>
        <taxon>Bacillati</taxon>
        <taxon>Actinomycetota</taxon>
        <taxon>Actinomycetes</taxon>
        <taxon>Bifidobacteriales</taxon>
        <taxon>Bifidobacteriaceae</taxon>
        <taxon>Bifidobacterium</taxon>
    </lineage>
</organism>
<dbReference type="AlphaFoldDB" id="A0A2U2MQG1"/>
<dbReference type="OrthoDB" id="3240559at2"/>